<evidence type="ECO:0000313" key="3">
    <source>
        <dbReference type="Proteomes" id="UP000422569"/>
    </source>
</evidence>
<proteinExistence type="predicted"/>
<dbReference type="SUPFAM" id="SSF53448">
    <property type="entry name" value="Nucleotide-diphospho-sugar transferases"/>
    <property type="match status" value="1"/>
</dbReference>
<feature type="domain" description="Glycosyltransferase 2-like" evidence="1">
    <location>
        <begin position="51"/>
        <end position="170"/>
    </location>
</feature>
<protein>
    <submittedName>
        <fullName evidence="2">Glycosyltransferase family 2 protein</fullName>
    </submittedName>
</protein>
<dbReference type="Pfam" id="PF00535">
    <property type="entry name" value="Glycos_transf_2"/>
    <property type="match status" value="1"/>
</dbReference>
<dbReference type="GO" id="GO:0016740">
    <property type="term" value="F:transferase activity"/>
    <property type="evidence" value="ECO:0007669"/>
    <property type="project" value="UniProtKB-KW"/>
</dbReference>
<dbReference type="InterPro" id="IPR001173">
    <property type="entry name" value="Glyco_trans_2-like"/>
</dbReference>
<dbReference type="EMBL" id="CP044331">
    <property type="protein sequence ID" value="QGM97319.1"/>
    <property type="molecule type" value="Genomic_DNA"/>
</dbReference>
<reference evidence="2 3" key="1">
    <citation type="submission" date="2019-09" db="EMBL/GenBank/DDBJ databases">
        <title>Isolation and complete genome sequencing of Methylocystis species.</title>
        <authorList>
            <person name="Rumah B.L."/>
            <person name="Stead C.E."/>
            <person name="Stevens B.C."/>
            <person name="Minton N.P."/>
            <person name="Grosse-Honebrink A."/>
            <person name="Zhang Y."/>
        </authorList>
    </citation>
    <scope>NUCLEOTIDE SEQUENCE [LARGE SCALE GENOMIC DNA]</scope>
    <source>
        <strain evidence="2 3">BRCS2</strain>
    </source>
</reference>
<dbReference type="PANTHER" id="PTHR43685">
    <property type="entry name" value="GLYCOSYLTRANSFERASE"/>
    <property type="match status" value="1"/>
</dbReference>
<gene>
    <name evidence="2" type="ORF">F7D14_07425</name>
</gene>
<sequence>MDGVAGGFAAGSSRRRRLSPSLFVGIRGVASPRDGDARTDSRKKDSGMLISVVITNYNYGRFLGDAIDSVLSQTHSEVECVVVDDGSTDNSRDVIASRPRVVAIFKENGGQAQALRTGVEAARGEIVISLDADDWLLPEACARIAQSWRPGVVCLNYRLSLNGDREKIWPAEAFLEEGHAAFLAAYGYYPSAPMSGNAFDRDYVSTVLARAAGLDGDGVDAYLLYSAPVFGKIAHVDDVLGVYRTHGGNVSMTSGRKTVRNLGDHAYYQYWAQQNAQRFALERGVNLPRRDHLVGAYPSLWLLLAKDAGYDRRPLPDQSRLVTVAAAIKGFLLQPAIDPLRRAKNVGLLLVMALLPLAPRRWLADRIIFGGA</sequence>
<keyword evidence="3" id="KW-1185">Reference proteome</keyword>
<dbReference type="AlphaFoldDB" id="A0A6B8M6J6"/>
<evidence type="ECO:0000313" key="2">
    <source>
        <dbReference type="EMBL" id="QGM97319.1"/>
    </source>
</evidence>
<keyword evidence="2" id="KW-0808">Transferase</keyword>
<dbReference type="Proteomes" id="UP000422569">
    <property type="component" value="Chromosome"/>
</dbReference>
<organism evidence="2 3">
    <name type="scientific">Methylocystis parvus</name>
    <dbReference type="NCBI Taxonomy" id="134"/>
    <lineage>
        <taxon>Bacteria</taxon>
        <taxon>Pseudomonadati</taxon>
        <taxon>Pseudomonadota</taxon>
        <taxon>Alphaproteobacteria</taxon>
        <taxon>Hyphomicrobiales</taxon>
        <taxon>Methylocystaceae</taxon>
        <taxon>Methylocystis</taxon>
    </lineage>
</organism>
<evidence type="ECO:0000259" key="1">
    <source>
        <dbReference type="Pfam" id="PF00535"/>
    </source>
</evidence>
<dbReference type="InterPro" id="IPR029044">
    <property type="entry name" value="Nucleotide-diphossugar_trans"/>
</dbReference>
<dbReference type="KEGG" id="mpar:F7D14_07425"/>
<accession>A0A6B8M6J6</accession>
<dbReference type="Gene3D" id="3.90.550.10">
    <property type="entry name" value="Spore Coat Polysaccharide Biosynthesis Protein SpsA, Chain A"/>
    <property type="match status" value="1"/>
</dbReference>
<dbReference type="InterPro" id="IPR050834">
    <property type="entry name" value="Glycosyltransf_2"/>
</dbReference>
<name>A0A6B8M6J6_9HYPH</name>
<dbReference type="PANTHER" id="PTHR43685:SF11">
    <property type="entry name" value="GLYCOSYLTRANSFERASE TAGX-RELATED"/>
    <property type="match status" value="1"/>
</dbReference>
<dbReference type="CDD" id="cd00761">
    <property type="entry name" value="Glyco_tranf_GTA_type"/>
    <property type="match status" value="1"/>
</dbReference>